<name>A0A831PPL7_9BACT</name>
<keyword evidence="4 5" id="KW-0413">Isomerase</keyword>
<proteinExistence type="inferred from homology"/>
<dbReference type="GO" id="GO:0003755">
    <property type="term" value="F:peptidyl-prolyl cis-trans isomerase activity"/>
    <property type="evidence" value="ECO:0007669"/>
    <property type="project" value="UniProtKB-UniRule"/>
</dbReference>
<dbReference type="AlphaFoldDB" id="A0A831PPL7"/>
<dbReference type="PANTHER" id="PTHR43811:SF19">
    <property type="entry name" value="39 KDA FK506-BINDING NUCLEAR PROTEIN"/>
    <property type="match status" value="1"/>
</dbReference>
<dbReference type="EMBL" id="DSDK01000042">
    <property type="protein sequence ID" value="HDR50136.1"/>
    <property type="molecule type" value="Genomic_DNA"/>
</dbReference>
<comment type="similarity">
    <text evidence="2 6">Belongs to the FKBP-type PPIase family.</text>
</comment>
<dbReference type="PANTHER" id="PTHR43811">
    <property type="entry name" value="FKBP-TYPE PEPTIDYL-PROLYL CIS-TRANS ISOMERASE FKPA"/>
    <property type="match status" value="1"/>
</dbReference>
<dbReference type="EC" id="5.2.1.8" evidence="6"/>
<comment type="caution">
    <text evidence="8">The sequence shown here is derived from an EMBL/GenBank/DDBJ whole genome shotgun (WGS) entry which is preliminary data.</text>
</comment>
<evidence type="ECO:0000256" key="5">
    <source>
        <dbReference type="PROSITE-ProRule" id="PRU00277"/>
    </source>
</evidence>
<evidence type="ECO:0000256" key="4">
    <source>
        <dbReference type="ARBA" id="ARBA00023235"/>
    </source>
</evidence>
<keyword evidence="3 5" id="KW-0697">Rotamase</keyword>
<gene>
    <name evidence="8" type="ORF">ENN90_00745</name>
</gene>
<dbReference type="SUPFAM" id="SSF54534">
    <property type="entry name" value="FKBP-like"/>
    <property type="match status" value="1"/>
</dbReference>
<dbReference type="PROSITE" id="PS51257">
    <property type="entry name" value="PROKAR_LIPOPROTEIN"/>
    <property type="match status" value="1"/>
</dbReference>
<dbReference type="InterPro" id="IPR001179">
    <property type="entry name" value="PPIase_FKBP_dom"/>
</dbReference>
<dbReference type="PROSITE" id="PS50059">
    <property type="entry name" value="FKBP_PPIASE"/>
    <property type="match status" value="1"/>
</dbReference>
<protein>
    <recommendedName>
        <fullName evidence="6">Peptidyl-prolyl cis-trans isomerase</fullName>
        <ecNumber evidence="6">5.2.1.8</ecNumber>
    </recommendedName>
</protein>
<dbReference type="Pfam" id="PF00254">
    <property type="entry name" value="FKBP_C"/>
    <property type="match status" value="1"/>
</dbReference>
<dbReference type="Gene3D" id="3.10.50.40">
    <property type="match status" value="1"/>
</dbReference>
<evidence type="ECO:0000256" key="6">
    <source>
        <dbReference type="RuleBase" id="RU003915"/>
    </source>
</evidence>
<dbReference type="Proteomes" id="UP000886047">
    <property type="component" value="Unassembled WGS sequence"/>
</dbReference>
<evidence type="ECO:0000313" key="8">
    <source>
        <dbReference type="EMBL" id="HDR50136.1"/>
    </source>
</evidence>
<feature type="domain" description="PPIase FKBP-type" evidence="7">
    <location>
        <begin position="78"/>
        <end position="168"/>
    </location>
</feature>
<evidence type="ECO:0000256" key="3">
    <source>
        <dbReference type="ARBA" id="ARBA00023110"/>
    </source>
</evidence>
<evidence type="ECO:0000259" key="7">
    <source>
        <dbReference type="PROSITE" id="PS50059"/>
    </source>
</evidence>
<evidence type="ECO:0000256" key="1">
    <source>
        <dbReference type="ARBA" id="ARBA00000971"/>
    </source>
</evidence>
<evidence type="ECO:0000256" key="2">
    <source>
        <dbReference type="ARBA" id="ARBA00006577"/>
    </source>
</evidence>
<comment type="catalytic activity">
    <reaction evidence="1 5 6">
        <text>[protein]-peptidylproline (omega=180) = [protein]-peptidylproline (omega=0)</text>
        <dbReference type="Rhea" id="RHEA:16237"/>
        <dbReference type="Rhea" id="RHEA-COMP:10747"/>
        <dbReference type="Rhea" id="RHEA-COMP:10748"/>
        <dbReference type="ChEBI" id="CHEBI:83833"/>
        <dbReference type="ChEBI" id="CHEBI:83834"/>
        <dbReference type="EC" id="5.2.1.8"/>
    </reaction>
</comment>
<organism evidence="8">
    <name type="scientific">Mariniphaga anaerophila</name>
    <dbReference type="NCBI Taxonomy" id="1484053"/>
    <lineage>
        <taxon>Bacteria</taxon>
        <taxon>Pseudomonadati</taxon>
        <taxon>Bacteroidota</taxon>
        <taxon>Bacteroidia</taxon>
        <taxon>Marinilabiliales</taxon>
        <taxon>Prolixibacteraceae</taxon>
        <taxon>Mariniphaga</taxon>
    </lineage>
</organism>
<reference evidence="8" key="1">
    <citation type="journal article" date="2020" name="mSystems">
        <title>Genome- and Community-Level Interaction Insights into Carbon Utilization and Element Cycling Functions of Hydrothermarchaeota in Hydrothermal Sediment.</title>
        <authorList>
            <person name="Zhou Z."/>
            <person name="Liu Y."/>
            <person name="Xu W."/>
            <person name="Pan J."/>
            <person name="Luo Z.H."/>
            <person name="Li M."/>
        </authorList>
    </citation>
    <scope>NUCLEOTIDE SEQUENCE [LARGE SCALE GENOMIC DNA]</scope>
    <source>
        <strain evidence="8">SpSt-1217</strain>
    </source>
</reference>
<dbReference type="InterPro" id="IPR046357">
    <property type="entry name" value="PPIase_dom_sf"/>
</dbReference>
<accession>A0A831PPL7</accession>
<sequence length="169" mass="18795">MYGLKIYFKLLGIGIIYVLTSCLGLTDEEIDFTPEREAAIIIEYMNSLTVRGYDIDTSDVGIYYVILEESEGEFAQHGDSIGLSYIGFFPESNSIFDATEYWYEDGIWKFTYLSTDLIPGLNNAISLLNKGAAGLFLIPSDLAYGSSGSGVIPPYSPIVFELKLVEIYE</sequence>